<dbReference type="SUPFAM" id="SSF55846">
    <property type="entry name" value="N-acetylmuramoyl-L-alanine amidase-like"/>
    <property type="match status" value="1"/>
</dbReference>
<dbReference type="PANTHER" id="PTHR11022">
    <property type="entry name" value="PEPTIDOGLYCAN RECOGNITION PROTEIN"/>
    <property type="match status" value="1"/>
</dbReference>
<evidence type="ECO:0000313" key="6">
    <source>
        <dbReference type="EMBL" id="CAC5407391.1"/>
    </source>
</evidence>
<dbReference type="GO" id="GO:0009253">
    <property type="term" value="P:peptidoglycan catabolic process"/>
    <property type="evidence" value="ECO:0007669"/>
    <property type="project" value="InterPro"/>
</dbReference>
<dbReference type="PANTHER" id="PTHR11022:SF41">
    <property type="entry name" value="PEPTIDOGLYCAN-RECOGNITION PROTEIN LC-RELATED"/>
    <property type="match status" value="1"/>
</dbReference>
<dbReference type="Gene3D" id="3.40.80.10">
    <property type="entry name" value="Peptidoglycan recognition protein-like"/>
    <property type="match status" value="1"/>
</dbReference>
<dbReference type="Pfam" id="PF01510">
    <property type="entry name" value="Amidase_2"/>
    <property type="match status" value="1"/>
</dbReference>
<feature type="domain" description="N-acetylmuramoyl-L-alanine amidase" evidence="4">
    <location>
        <begin position="211"/>
        <end position="342"/>
    </location>
</feature>
<protein>
    <submittedName>
        <fullName evidence="6">PGRP</fullName>
    </submittedName>
</protein>
<evidence type="ECO:0000256" key="2">
    <source>
        <dbReference type="ARBA" id="ARBA00022859"/>
    </source>
</evidence>
<dbReference type="GO" id="GO:0008745">
    <property type="term" value="F:N-acetylmuramoyl-L-alanine amidase activity"/>
    <property type="evidence" value="ECO:0007669"/>
    <property type="project" value="InterPro"/>
</dbReference>
<name>A0A6J8DIM1_MYTCO</name>
<dbReference type="InterPro" id="IPR006619">
    <property type="entry name" value="PGRP_domain_met/bac"/>
</dbReference>
<evidence type="ECO:0000256" key="1">
    <source>
        <dbReference type="ARBA" id="ARBA00007553"/>
    </source>
</evidence>
<dbReference type="EMBL" id="CACVKT020007413">
    <property type="protein sequence ID" value="CAC5407391.1"/>
    <property type="molecule type" value="Genomic_DNA"/>
</dbReference>
<reference evidence="6 7" key="1">
    <citation type="submission" date="2020-06" db="EMBL/GenBank/DDBJ databases">
        <authorList>
            <person name="Li R."/>
            <person name="Bekaert M."/>
        </authorList>
    </citation>
    <scope>NUCLEOTIDE SEQUENCE [LARGE SCALE GENOMIC DNA]</scope>
    <source>
        <strain evidence="7">wild</strain>
    </source>
</reference>
<dbReference type="InterPro" id="IPR015510">
    <property type="entry name" value="PGRP"/>
</dbReference>
<gene>
    <name evidence="6" type="ORF">MCOR_40872</name>
</gene>
<dbReference type="GO" id="GO:0008270">
    <property type="term" value="F:zinc ion binding"/>
    <property type="evidence" value="ECO:0007669"/>
    <property type="project" value="InterPro"/>
</dbReference>
<evidence type="ECO:0000256" key="3">
    <source>
        <dbReference type="SAM" id="SignalP"/>
    </source>
</evidence>
<sequence length="360" mass="38417">MRKMLCLILLLTVTGCCLASDQPCIDLGGQCQDDSNPCSGSYHSGKCSGSASRRCCTQASDQPCIDLGGQCQDDSNPCSGSYHSGKCSGSASRRCCTQAGDQPCIDFGGNCQYDSNPCSGSYYSGKCSGSANRRCCKPAAVDVDQPCIDLEGRCQDDSNKCSGSYYSGKCTGSANRRCCKKTAVEHDTGDCSDVKIISRDSWGARRPGSTSTIHTPVPDFFIHHTDGGYCTSFSACISQMKGIQNYHMDSRKWADIGYSFLVGEDGKIYEGRGWDKVGAHTSGYNSRGLAASFMGNFATRAPNSAALNAVKKLIQCGISKGKVSQSYALFGHRDVSTSTCPGTALYNVIKTWARFKAHSP</sequence>
<dbReference type="GO" id="GO:0002376">
    <property type="term" value="P:immune system process"/>
    <property type="evidence" value="ECO:0007669"/>
    <property type="project" value="UniProtKB-KW"/>
</dbReference>
<keyword evidence="3" id="KW-0732">Signal</keyword>
<proteinExistence type="inferred from homology"/>
<evidence type="ECO:0000259" key="5">
    <source>
        <dbReference type="SMART" id="SM00701"/>
    </source>
</evidence>
<dbReference type="InterPro" id="IPR036505">
    <property type="entry name" value="Amidase/PGRP_sf"/>
</dbReference>
<feature type="signal peptide" evidence="3">
    <location>
        <begin position="1"/>
        <end position="19"/>
    </location>
</feature>
<keyword evidence="2" id="KW-0391">Immunity</keyword>
<feature type="chain" id="PRO_5026790532" evidence="3">
    <location>
        <begin position="20"/>
        <end position="360"/>
    </location>
</feature>
<evidence type="ECO:0000313" key="7">
    <source>
        <dbReference type="Proteomes" id="UP000507470"/>
    </source>
</evidence>
<feature type="domain" description="Peptidoglycan recognition protein family" evidence="5">
    <location>
        <begin position="194"/>
        <end position="336"/>
    </location>
</feature>
<dbReference type="AlphaFoldDB" id="A0A6J8DIM1"/>
<dbReference type="CDD" id="cd06583">
    <property type="entry name" value="PGRP"/>
    <property type="match status" value="1"/>
</dbReference>
<comment type="similarity">
    <text evidence="1">Belongs to the N-acetylmuramoyl-L-alanine amidase 2 family.</text>
</comment>
<keyword evidence="7" id="KW-1185">Reference proteome</keyword>
<accession>A0A6J8DIM1</accession>
<dbReference type="OrthoDB" id="10001926at2759"/>
<dbReference type="InterPro" id="IPR002502">
    <property type="entry name" value="Amidase_domain"/>
</dbReference>
<dbReference type="FunFam" id="3.40.80.10:FF:000001">
    <property type="entry name" value="Peptidoglycan recognition protein 1"/>
    <property type="match status" value="1"/>
</dbReference>
<dbReference type="SMART" id="SM00701">
    <property type="entry name" value="PGRP"/>
    <property type="match status" value="1"/>
</dbReference>
<dbReference type="Proteomes" id="UP000507470">
    <property type="component" value="Unassembled WGS sequence"/>
</dbReference>
<dbReference type="PROSITE" id="PS51257">
    <property type="entry name" value="PROKAR_LIPOPROTEIN"/>
    <property type="match status" value="1"/>
</dbReference>
<organism evidence="6 7">
    <name type="scientific">Mytilus coruscus</name>
    <name type="common">Sea mussel</name>
    <dbReference type="NCBI Taxonomy" id="42192"/>
    <lineage>
        <taxon>Eukaryota</taxon>
        <taxon>Metazoa</taxon>
        <taxon>Spiralia</taxon>
        <taxon>Lophotrochozoa</taxon>
        <taxon>Mollusca</taxon>
        <taxon>Bivalvia</taxon>
        <taxon>Autobranchia</taxon>
        <taxon>Pteriomorphia</taxon>
        <taxon>Mytilida</taxon>
        <taxon>Mytiloidea</taxon>
        <taxon>Mytilidae</taxon>
        <taxon>Mytilinae</taxon>
        <taxon>Mytilus</taxon>
    </lineage>
</organism>
<dbReference type="SMART" id="SM00644">
    <property type="entry name" value="Ami_2"/>
    <property type="match status" value="1"/>
</dbReference>
<evidence type="ECO:0000259" key="4">
    <source>
        <dbReference type="SMART" id="SM00644"/>
    </source>
</evidence>